<feature type="domain" description="FAD/NAD(P)-binding" evidence="19">
    <location>
        <begin position="8"/>
        <end position="334"/>
    </location>
</feature>
<evidence type="ECO:0000256" key="6">
    <source>
        <dbReference type="ARBA" id="ARBA00022630"/>
    </source>
</evidence>
<dbReference type="GO" id="GO:0045454">
    <property type="term" value="P:cell redox homeostasis"/>
    <property type="evidence" value="ECO:0007669"/>
    <property type="project" value="InterPro"/>
</dbReference>
<dbReference type="InterPro" id="IPR012999">
    <property type="entry name" value="Pyr_OxRdtase_I_AS"/>
</dbReference>
<comment type="function">
    <text evidence="12 17">Catalyzes the reduction of glutathione disulfide (GSSG) to reduced glutathione (GSH). Constitutes the major mechanism to maintain a high GSH:GSSG ratio in the cytosol.</text>
</comment>
<keyword evidence="7 14" id="KW-0274">FAD</keyword>
<dbReference type="InterPro" id="IPR036188">
    <property type="entry name" value="FAD/NAD-bd_sf"/>
</dbReference>
<dbReference type="AlphaFoldDB" id="A0A8H3F5M0"/>
<evidence type="ECO:0000256" key="8">
    <source>
        <dbReference type="ARBA" id="ARBA00022857"/>
    </source>
</evidence>
<feature type="disulfide bond" description="Redox-active" evidence="15">
    <location>
        <begin position="46"/>
        <end position="51"/>
    </location>
</feature>
<evidence type="ECO:0000256" key="2">
    <source>
        <dbReference type="ARBA" id="ARBA00007532"/>
    </source>
</evidence>
<feature type="binding site" evidence="14">
    <location>
        <begin position="184"/>
        <end position="191"/>
    </location>
    <ligand>
        <name>NAD(+)</name>
        <dbReference type="ChEBI" id="CHEBI:57540"/>
    </ligand>
</feature>
<dbReference type="PRINTS" id="PR00368">
    <property type="entry name" value="FADPNR"/>
</dbReference>
<comment type="subcellular location">
    <subcellularLocation>
        <location evidence="1 17">Cytoplasm</location>
    </subcellularLocation>
</comment>
<dbReference type="PRINTS" id="PR00411">
    <property type="entry name" value="PNDRDTASEI"/>
</dbReference>
<feature type="active site" description="Proton acceptor" evidence="13">
    <location>
        <position position="466"/>
    </location>
</feature>
<protein>
    <recommendedName>
        <fullName evidence="4 17">Glutathione reductase</fullName>
        <ecNumber evidence="3 17">1.8.1.7</ecNumber>
    </recommendedName>
</protein>
<feature type="binding site" evidence="14">
    <location>
        <position position="55"/>
    </location>
    <ligand>
        <name>FAD</name>
        <dbReference type="ChEBI" id="CHEBI:57692"/>
    </ligand>
</feature>
<evidence type="ECO:0000256" key="14">
    <source>
        <dbReference type="PIRSR" id="PIRSR000350-3"/>
    </source>
</evidence>
<dbReference type="InterPro" id="IPR016156">
    <property type="entry name" value="FAD/NAD-linked_Rdtase_dimer_sf"/>
</dbReference>
<gene>
    <name evidence="20" type="primary">GLR1_2</name>
    <name evidence="20" type="ORF">IMSHALPRED_004491</name>
</gene>
<dbReference type="PIRSF" id="PIRSF000350">
    <property type="entry name" value="Mercury_reductase_MerA"/>
    <property type="match status" value="1"/>
</dbReference>
<reference evidence="20" key="1">
    <citation type="submission" date="2021-03" db="EMBL/GenBank/DDBJ databases">
        <authorList>
            <person name="Tagirdzhanova G."/>
        </authorList>
    </citation>
    <scope>NUCLEOTIDE SEQUENCE</scope>
</reference>
<evidence type="ECO:0000256" key="16">
    <source>
        <dbReference type="RuleBase" id="RU003691"/>
    </source>
</evidence>
<evidence type="ECO:0000256" key="15">
    <source>
        <dbReference type="PIRSR" id="PIRSR000350-4"/>
    </source>
</evidence>
<keyword evidence="14" id="KW-0520">NAD</keyword>
<dbReference type="FunFam" id="3.50.50.60:FF:000141">
    <property type="entry name" value="Glutathione reductase"/>
    <property type="match status" value="1"/>
</dbReference>
<keyword evidence="10" id="KW-1015">Disulfide bond</keyword>
<dbReference type="GO" id="GO:0050660">
    <property type="term" value="F:flavin adenine dinucleotide binding"/>
    <property type="evidence" value="ECO:0007669"/>
    <property type="project" value="InterPro"/>
</dbReference>
<evidence type="ECO:0000256" key="11">
    <source>
        <dbReference type="ARBA" id="ARBA00023284"/>
    </source>
</evidence>
<evidence type="ECO:0000256" key="1">
    <source>
        <dbReference type="ARBA" id="ARBA00004496"/>
    </source>
</evidence>
<proteinExistence type="inferred from homology"/>
<dbReference type="GO" id="GO:0005739">
    <property type="term" value="C:mitochondrion"/>
    <property type="evidence" value="ECO:0007669"/>
    <property type="project" value="TreeGrafter"/>
</dbReference>
<keyword evidence="9 16" id="KW-0560">Oxidoreductase</keyword>
<dbReference type="OrthoDB" id="5956163at2759"/>
<accession>A0A8H3F5M0</accession>
<dbReference type="GO" id="GO:0050661">
    <property type="term" value="F:NADP binding"/>
    <property type="evidence" value="ECO:0007669"/>
    <property type="project" value="InterPro"/>
</dbReference>
<dbReference type="InterPro" id="IPR023753">
    <property type="entry name" value="FAD/NAD-binding_dom"/>
</dbReference>
<evidence type="ECO:0000259" key="19">
    <source>
        <dbReference type="Pfam" id="PF07992"/>
    </source>
</evidence>
<evidence type="ECO:0000256" key="5">
    <source>
        <dbReference type="ARBA" id="ARBA00022490"/>
    </source>
</evidence>
<dbReference type="FunFam" id="3.30.390.30:FF:000003">
    <property type="entry name" value="Glutathione reductase"/>
    <property type="match status" value="1"/>
</dbReference>
<comment type="caution">
    <text evidence="20">The sequence shown here is derived from an EMBL/GenBank/DDBJ whole genome shotgun (WGS) entry which is preliminary data.</text>
</comment>
<feature type="binding site" evidence="14">
    <location>
        <position position="319"/>
    </location>
    <ligand>
        <name>FAD</name>
        <dbReference type="ChEBI" id="CHEBI:57692"/>
    </ligand>
</feature>
<dbReference type="PANTHER" id="PTHR42737:SF1">
    <property type="entry name" value="GLUTATHIONE REDUCTASE"/>
    <property type="match status" value="1"/>
</dbReference>
<evidence type="ECO:0000256" key="9">
    <source>
        <dbReference type="ARBA" id="ARBA00023002"/>
    </source>
</evidence>
<dbReference type="EC" id="1.8.1.7" evidence="3 17"/>
<evidence type="ECO:0000313" key="20">
    <source>
        <dbReference type="EMBL" id="CAF9918987.1"/>
    </source>
</evidence>
<keyword evidence="11 16" id="KW-0676">Redox-active center</keyword>
<evidence type="ECO:0000256" key="13">
    <source>
        <dbReference type="PIRSR" id="PIRSR000350-2"/>
    </source>
</evidence>
<dbReference type="GO" id="GO:0004362">
    <property type="term" value="F:glutathione-disulfide reductase (NADPH) activity"/>
    <property type="evidence" value="ECO:0007669"/>
    <property type="project" value="UniProtKB-EC"/>
</dbReference>
<evidence type="ECO:0000256" key="10">
    <source>
        <dbReference type="ARBA" id="ARBA00023157"/>
    </source>
</evidence>
<dbReference type="Gene3D" id="3.50.50.60">
    <property type="entry name" value="FAD/NAD(P)-binding domain"/>
    <property type="match status" value="2"/>
</dbReference>
<sequence>MAPVAKQYDFIVIGGGSGGSGAARRASGWYGAKTLLVESKRSGGTCVNVGCVPKKITWNFASVSEMLKDGVHYGYDIPQDIKFNFAEFKKKRDANIEGLNEAYERNWSREKIDLVRGIATFKRQKEIEVTFEDGDSAVYTAPHILIATGGYPITPQDIPGAELGITSDGFFDIEDLPKKMAFVGAGYIAVELAGVMNAIGVETHMFIRGNTFLRNFDPMVQKTLTQRYEDAGVIIHKNHKGFNAVVGLRGGKGEGRSLKLVESNGEELEVNELLWAIGRAPEIERLNLAKIGVKLAGKGHIEVDDYQNTNVEGVYALGDVTGQAELTPVAIAAGRALSNRVFGAQHASGGPHLPQKIDYSNIPTVVFAHPEVGTIGLTEPAAIDKYGKDHIKTYHTRFTPMFYSFHPAEEKKLQPTEYKLICQGSEEQIVGMHILGAGSSEMMQGFGVAVKMGARKRDFDACVAIHPTSAEELVTMR</sequence>
<keyword evidence="8 17" id="KW-0521">NADP</keyword>
<dbReference type="EMBL" id="CAJPDT010000022">
    <property type="protein sequence ID" value="CAF9918987.1"/>
    <property type="molecule type" value="Genomic_DNA"/>
</dbReference>
<dbReference type="InterPro" id="IPR004099">
    <property type="entry name" value="Pyr_nucl-diS_OxRdtase_dimer"/>
</dbReference>
<dbReference type="GO" id="GO:0006749">
    <property type="term" value="P:glutathione metabolic process"/>
    <property type="evidence" value="ECO:0007669"/>
    <property type="project" value="InterPro"/>
</dbReference>
<feature type="binding site" evidence="14">
    <location>
        <position position="278"/>
    </location>
    <ligand>
        <name>NAD(+)</name>
        <dbReference type="ChEBI" id="CHEBI:57540"/>
    </ligand>
</feature>
<evidence type="ECO:0000256" key="7">
    <source>
        <dbReference type="ARBA" id="ARBA00022827"/>
    </source>
</evidence>
<evidence type="ECO:0000256" key="12">
    <source>
        <dbReference type="ARBA" id="ARBA00056905"/>
    </source>
</evidence>
<comment type="cofactor">
    <cofactor evidence="14">
        <name>FAD</name>
        <dbReference type="ChEBI" id="CHEBI:57692"/>
    </cofactor>
    <text evidence="14">Binds 1 FAD per subunit.</text>
</comment>
<dbReference type="Pfam" id="PF07992">
    <property type="entry name" value="Pyr_redox_2"/>
    <property type="match status" value="1"/>
</dbReference>
<evidence type="ECO:0000256" key="3">
    <source>
        <dbReference type="ARBA" id="ARBA00012607"/>
    </source>
</evidence>
<evidence type="ECO:0000313" key="21">
    <source>
        <dbReference type="Proteomes" id="UP000664534"/>
    </source>
</evidence>
<dbReference type="Proteomes" id="UP000664534">
    <property type="component" value="Unassembled WGS sequence"/>
</dbReference>
<name>A0A8H3F5M0_9LECA</name>
<dbReference type="PANTHER" id="PTHR42737">
    <property type="entry name" value="GLUTATHIONE REDUCTASE"/>
    <property type="match status" value="1"/>
</dbReference>
<dbReference type="Pfam" id="PF02852">
    <property type="entry name" value="Pyr_redox_dim"/>
    <property type="match status" value="1"/>
</dbReference>
<dbReference type="InterPro" id="IPR046952">
    <property type="entry name" value="GSHR/TRXR-like"/>
</dbReference>
<feature type="domain" description="Pyridine nucleotide-disulphide oxidoreductase dimerisation" evidence="18">
    <location>
        <begin position="362"/>
        <end position="476"/>
    </location>
</feature>
<dbReference type="PROSITE" id="PS00076">
    <property type="entry name" value="PYRIDINE_REDOX_1"/>
    <property type="match status" value="1"/>
</dbReference>
<dbReference type="Gene3D" id="3.30.390.30">
    <property type="match status" value="1"/>
</dbReference>
<dbReference type="GO" id="GO:0005829">
    <property type="term" value="C:cytosol"/>
    <property type="evidence" value="ECO:0007669"/>
    <property type="project" value="TreeGrafter"/>
</dbReference>
<comment type="catalytic activity">
    <reaction evidence="17">
        <text>2 glutathione + NADP(+) = glutathione disulfide + NADPH + H(+)</text>
        <dbReference type="Rhea" id="RHEA:11740"/>
        <dbReference type="ChEBI" id="CHEBI:15378"/>
        <dbReference type="ChEBI" id="CHEBI:57783"/>
        <dbReference type="ChEBI" id="CHEBI:57925"/>
        <dbReference type="ChEBI" id="CHEBI:58297"/>
        <dbReference type="ChEBI" id="CHEBI:58349"/>
        <dbReference type="EC" id="1.8.1.7"/>
    </reaction>
</comment>
<dbReference type="NCBIfam" id="TIGR01421">
    <property type="entry name" value="gluta_reduc_1"/>
    <property type="match status" value="1"/>
</dbReference>
<dbReference type="SUPFAM" id="SSF55424">
    <property type="entry name" value="FAD/NAD-linked reductases, dimerisation (C-terminal) domain"/>
    <property type="match status" value="1"/>
</dbReference>
<keyword evidence="6 16" id="KW-0285">Flavoprotein</keyword>
<dbReference type="InterPro" id="IPR006322">
    <property type="entry name" value="Glutathione_Rdtase_euk/bac"/>
</dbReference>
<keyword evidence="21" id="KW-1185">Reference proteome</keyword>
<keyword evidence="5 17" id="KW-0963">Cytoplasm</keyword>
<keyword evidence="14" id="KW-0547">Nucleotide-binding</keyword>
<dbReference type="NCBIfam" id="NF004776">
    <property type="entry name" value="PRK06116.1"/>
    <property type="match status" value="1"/>
</dbReference>
<dbReference type="SUPFAM" id="SSF51905">
    <property type="entry name" value="FAD/NAD(P)-binding domain"/>
    <property type="match status" value="1"/>
</dbReference>
<organism evidence="20 21">
    <name type="scientific">Imshaugia aleurites</name>
    <dbReference type="NCBI Taxonomy" id="172621"/>
    <lineage>
        <taxon>Eukaryota</taxon>
        <taxon>Fungi</taxon>
        <taxon>Dikarya</taxon>
        <taxon>Ascomycota</taxon>
        <taxon>Pezizomycotina</taxon>
        <taxon>Lecanoromycetes</taxon>
        <taxon>OSLEUM clade</taxon>
        <taxon>Lecanoromycetidae</taxon>
        <taxon>Lecanorales</taxon>
        <taxon>Lecanorineae</taxon>
        <taxon>Parmeliaceae</taxon>
        <taxon>Imshaugia</taxon>
    </lineage>
</organism>
<evidence type="ECO:0000256" key="4">
    <source>
        <dbReference type="ARBA" id="ARBA00017111"/>
    </source>
</evidence>
<comment type="similarity">
    <text evidence="2 16">Belongs to the class-I pyridine nucleotide-disulfide oxidoreductase family.</text>
</comment>
<dbReference type="InterPro" id="IPR001100">
    <property type="entry name" value="Pyr_nuc-diS_OxRdtase"/>
</dbReference>
<evidence type="ECO:0000256" key="17">
    <source>
        <dbReference type="RuleBase" id="RU365016"/>
    </source>
</evidence>
<evidence type="ECO:0000259" key="18">
    <source>
        <dbReference type="Pfam" id="PF02852"/>
    </source>
</evidence>
<dbReference type="GO" id="GO:0034599">
    <property type="term" value="P:cellular response to oxidative stress"/>
    <property type="evidence" value="ECO:0007669"/>
    <property type="project" value="TreeGrafter"/>
</dbReference>